<evidence type="ECO:0000313" key="2">
    <source>
        <dbReference type="Proteomes" id="UP000198985"/>
    </source>
</evidence>
<dbReference type="AlphaFoldDB" id="A0A1H5LWP9"/>
<proteinExistence type="predicted"/>
<dbReference type="EMBL" id="FNTY01000002">
    <property type="protein sequence ID" value="SEE81456.1"/>
    <property type="molecule type" value="Genomic_DNA"/>
</dbReference>
<organism evidence="1 2">
    <name type="scientific">Pseudomonas migulae</name>
    <dbReference type="NCBI Taxonomy" id="78543"/>
    <lineage>
        <taxon>Bacteria</taxon>
        <taxon>Pseudomonadati</taxon>
        <taxon>Pseudomonadota</taxon>
        <taxon>Gammaproteobacteria</taxon>
        <taxon>Pseudomonadales</taxon>
        <taxon>Pseudomonadaceae</taxon>
        <taxon>Pseudomonas</taxon>
    </lineage>
</organism>
<sequence length="50" mass="5132">MAPASGKLSSGRRASSIVSGTFSVPVFTHSAILGDGADSTQNFGRTDNFQ</sequence>
<dbReference type="Proteomes" id="UP000198985">
    <property type="component" value="Unassembled WGS sequence"/>
</dbReference>
<name>A0A1H5LWP9_9PSED</name>
<evidence type="ECO:0000313" key="1">
    <source>
        <dbReference type="EMBL" id="SEE81456.1"/>
    </source>
</evidence>
<reference evidence="1 2" key="1">
    <citation type="submission" date="2016-10" db="EMBL/GenBank/DDBJ databases">
        <authorList>
            <person name="de Groot N.N."/>
        </authorList>
    </citation>
    <scope>NUCLEOTIDE SEQUENCE [LARGE SCALE GENOMIC DNA]</scope>
    <source>
        <strain evidence="1 2">BS3662</strain>
    </source>
</reference>
<accession>A0A1H5LWP9</accession>
<gene>
    <name evidence="1" type="ORF">SAMN04490194_4264</name>
</gene>
<protein>
    <submittedName>
        <fullName evidence="1">Uncharacterized protein</fullName>
    </submittedName>
</protein>